<name>A0A4R2L0R1_9GAMM</name>
<gene>
    <name evidence="2" type="ORF">EV699_11379</name>
</gene>
<feature type="transmembrane region" description="Helical" evidence="1">
    <location>
        <begin position="43"/>
        <end position="64"/>
    </location>
</feature>
<dbReference type="RefSeq" id="WP_132543251.1">
    <property type="nucleotide sequence ID" value="NZ_SLWY01000013.1"/>
</dbReference>
<organism evidence="2 3">
    <name type="scientific">Plasticicumulans lactativorans</name>
    <dbReference type="NCBI Taxonomy" id="1133106"/>
    <lineage>
        <taxon>Bacteria</taxon>
        <taxon>Pseudomonadati</taxon>
        <taxon>Pseudomonadota</taxon>
        <taxon>Gammaproteobacteria</taxon>
        <taxon>Candidatus Competibacteraceae</taxon>
        <taxon>Plasticicumulans</taxon>
    </lineage>
</organism>
<keyword evidence="3" id="KW-1185">Reference proteome</keyword>
<dbReference type="Proteomes" id="UP000295765">
    <property type="component" value="Unassembled WGS sequence"/>
</dbReference>
<reference evidence="2 3" key="1">
    <citation type="submission" date="2019-03" db="EMBL/GenBank/DDBJ databases">
        <title>Genomic Encyclopedia of Type Strains, Phase IV (KMG-IV): sequencing the most valuable type-strain genomes for metagenomic binning, comparative biology and taxonomic classification.</title>
        <authorList>
            <person name="Goeker M."/>
        </authorList>
    </citation>
    <scope>NUCLEOTIDE SEQUENCE [LARGE SCALE GENOMIC DNA]</scope>
    <source>
        <strain evidence="2 3">DSM 25287</strain>
    </source>
</reference>
<proteinExistence type="predicted"/>
<feature type="transmembrane region" description="Helical" evidence="1">
    <location>
        <begin position="70"/>
        <end position="87"/>
    </location>
</feature>
<evidence type="ECO:0000313" key="2">
    <source>
        <dbReference type="EMBL" id="TCO80601.1"/>
    </source>
</evidence>
<keyword evidence="1" id="KW-0472">Membrane</keyword>
<keyword evidence="1" id="KW-0812">Transmembrane</keyword>
<dbReference type="EMBL" id="SLWY01000013">
    <property type="protein sequence ID" value="TCO80601.1"/>
    <property type="molecule type" value="Genomic_DNA"/>
</dbReference>
<sequence>MNGPDQPSAEFRREYDALVGKVAVLEQQLDAARARRRPMARGVVAACLVLGTLCIGSTIAKSWFGQVSALDWGILLVGVVLCAVSLFKEFTLGKDGLKVKVADLAALVDQVKALRRLLH</sequence>
<comment type="caution">
    <text evidence="2">The sequence shown here is derived from an EMBL/GenBank/DDBJ whole genome shotgun (WGS) entry which is preliminary data.</text>
</comment>
<evidence type="ECO:0000313" key="3">
    <source>
        <dbReference type="Proteomes" id="UP000295765"/>
    </source>
</evidence>
<protein>
    <submittedName>
        <fullName evidence="2">Uncharacterized protein</fullName>
    </submittedName>
</protein>
<dbReference type="AlphaFoldDB" id="A0A4R2L0R1"/>
<evidence type="ECO:0000256" key="1">
    <source>
        <dbReference type="SAM" id="Phobius"/>
    </source>
</evidence>
<accession>A0A4R2L0R1</accession>
<keyword evidence="1" id="KW-1133">Transmembrane helix</keyword>